<protein>
    <submittedName>
        <fullName evidence="3">Violaxanthin de-epoxidase, chloroplastic</fullName>
    </submittedName>
</protein>
<sequence length="478" mass="54083">MESITTSTKSFLSGNRVRTRNYSYNHRCILRQHDLLKVKAWSTLRFSTIKLSEKSQIQARSNGKGESSSTQHDTDKEEAAIVLRIVAKQWRKMRVYAATGLVVCTFMMMVPSADAIDALKTCVCLLNECRLELTKCIGDPSCAANIACLQTCNDRPDETECQIKCGDLFENKAVDQFNECAVSRKKCVPQKSDLGEFPIPDPSALVKNFNISDFTGNWYITSGLNPTFDAFDCQLHRFQVEGNQLVGNLTWRVPTPDTGFFTRTAVQKFSPDPSNPGILYNHDNEYLHYQDDWYILSSKIENKPDDYVFVYYRGRNDAWDGYGGAFVYTKSAVLPESIVPELERSAKSIGRDFGKFITTNNLCAPEPPLVERIEKTVEEGENFIVKEVEEGENFIVKEGEKIIEKEVEGIEGEVLVLEKAEEGLLERLAEGVNGIKRDFRNLLVGLNKEEMEVLSELKLEATEVEKIFGQALPIRKLR</sequence>
<keyword evidence="1" id="KW-1133">Transmembrane helix</keyword>
<dbReference type="STRING" id="29655.A0A0K9NNR4"/>
<dbReference type="SMR" id="A0A0K9NNR4"/>
<dbReference type="SUPFAM" id="SSF50814">
    <property type="entry name" value="Lipocalins"/>
    <property type="match status" value="1"/>
</dbReference>
<dbReference type="EMBL" id="LFYR01001945">
    <property type="protein sequence ID" value="KMZ58424.1"/>
    <property type="molecule type" value="Genomic_DNA"/>
</dbReference>
<dbReference type="GO" id="GO:0010028">
    <property type="term" value="P:xanthophyll cycle"/>
    <property type="evidence" value="ECO:0000318"/>
    <property type="project" value="GO_Central"/>
</dbReference>
<evidence type="ECO:0000313" key="3">
    <source>
        <dbReference type="EMBL" id="KMZ58424.1"/>
    </source>
</evidence>
<dbReference type="GO" id="GO:0046422">
    <property type="term" value="F:violaxanthin de-epoxidase activity"/>
    <property type="evidence" value="ECO:0000318"/>
    <property type="project" value="GO_Central"/>
</dbReference>
<keyword evidence="1" id="KW-0812">Transmembrane</keyword>
<reference evidence="4" key="1">
    <citation type="journal article" date="2016" name="Nature">
        <title>The genome of the seagrass Zostera marina reveals angiosperm adaptation to the sea.</title>
        <authorList>
            <person name="Olsen J.L."/>
            <person name="Rouze P."/>
            <person name="Verhelst B."/>
            <person name="Lin Y.-C."/>
            <person name="Bayer T."/>
            <person name="Collen J."/>
            <person name="Dattolo E."/>
            <person name="De Paoli E."/>
            <person name="Dittami S."/>
            <person name="Maumus F."/>
            <person name="Michel G."/>
            <person name="Kersting A."/>
            <person name="Lauritano C."/>
            <person name="Lohaus R."/>
            <person name="Toepel M."/>
            <person name="Tonon T."/>
            <person name="Vanneste K."/>
            <person name="Amirebrahimi M."/>
            <person name="Brakel J."/>
            <person name="Bostroem C."/>
            <person name="Chovatia M."/>
            <person name="Grimwood J."/>
            <person name="Jenkins J.W."/>
            <person name="Jueterbock A."/>
            <person name="Mraz A."/>
            <person name="Stam W.T."/>
            <person name="Tice H."/>
            <person name="Bornberg-Bauer E."/>
            <person name="Green P.J."/>
            <person name="Pearson G.A."/>
            <person name="Procaccini G."/>
            <person name="Duarte C.M."/>
            <person name="Schmutz J."/>
            <person name="Reusch T.B.H."/>
            <person name="Van de Peer Y."/>
        </authorList>
    </citation>
    <scope>NUCLEOTIDE SEQUENCE [LARGE SCALE GENOMIC DNA]</scope>
    <source>
        <strain evidence="4">cv. Finnish</strain>
    </source>
</reference>
<keyword evidence="1" id="KW-0472">Membrane</keyword>
<comment type="caution">
    <text evidence="3">The sequence shown here is derived from an EMBL/GenBank/DDBJ whole genome shotgun (WGS) entry which is preliminary data.</text>
</comment>
<dbReference type="InterPro" id="IPR012674">
    <property type="entry name" value="Calycin"/>
</dbReference>
<dbReference type="GO" id="GO:0015994">
    <property type="term" value="P:chlorophyll metabolic process"/>
    <property type="evidence" value="ECO:0000318"/>
    <property type="project" value="GO_Central"/>
</dbReference>
<dbReference type="InterPro" id="IPR044682">
    <property type="entry name" value="VDE"/>
</dbReference>
<keyword evidence="4" id="KW-1185">Reference proteome</keyword>
<dbReference type="PROSITE" id="PS00213">
    <property type="entry name" value="LIPOCALIN"/>
    <property type="match status" value="1"/>
</dbReference>
<name>A0A0K9NNR4_ZOSMR</name>
<feature type="domain" description="VDE lipocalin" evidence="2">
    <location>
        <begin position="122"/>
        <end position="361"/>
    </location>
</feature>
<dbReference type="InterPro" id="IPR010788">
    <property type="entry name" value="VDE_dom"/>
</dbReference>
<dbReference type="AlphaFoldDB" id="A0A0K9NNR4"/>
<proteinExistence type="predicted"/>
<dbReference type="Gene3D" id="2.40.128.20">
    <property type="match status" value="1"/>
</dbReference>
<dbReference type="Pfam" id="PF07137">
    <property type="entry name" value="VDE"/>
    <property type="match status" value="1"/>
</dbReference>
<evidence type="ECO:0000256" key="1">
    <source>
        <dbReference type="SAM" id="Phobius"/>
    </source>
</evidence>
<dbReference type="OrthoDB" id="10258187at2759"/>
<dbReference type="InterPro" id="IPR022272">
    <property type="entry name" value="Lipocalin_CS"/>
</dbReference>
<dbReference type="OMA" id="CLLRECR"/>
<dbReference type="PANTHER" id="PTHR33970">
    <property type="entry name" value="VIOLAXANTHIN DE-EPOXIDASE, CHLOROPLASTIC-RELATED"/>
    <property type="match status" value="1"/>
</dbReference>
<organism evidence="3 4">
    <name type="scientific">Zostera marina</name>
    <name type="common">Eelgrass</name>
    <dbReference type="NCBI Taxonomy" id="29655"/>
    <lineage>
        <taxon>Eukaryota</taxon>
        <taxon>Viridiplantae</taxon>
        <taxon>Streptophyta</taxon>
        <taxon>Embryophyta</taxon>
        <taxon>Tracheophyta</taxon>
        <taxon>Spermatophyta</taxon>
        <taxon>Magnoliopsida</taxon>
        <taxon>Liliopsida</taxon>
        <taxon>Zosteraceae</taxon>
        <taxon>Zostera</taxon>
    </lineage>
</organism>
<feature type="transmembrane region" description="Helical" evidence="1">
    <location>
        <begin position="93"/>
        <end position="113"/>
    </location>
</feature>
<gene>
    <name evidence="3" type="ORF">ZOSMA_77G00860</name>
</gene>
<dbReference type="Proteomes" id="UP000036987">
    <property type="component" value="Unassembled WGS sequence"/>
</dbReference>
<accession>A0A0K9NNR4</accession>
<evidence type="ECO:0000259" key="2">
    <source>
        <dbReference type="Pfam" id="PF07137"/>
    </source>
</evidence>
<evidence type="ECO:0000313" key="4">
    <source>
        <dbReference type="Proteomes" id="UP000036987"/>
    </source>
</evidence>
<dbReference type="PANTHER" id="PTHR33970:SF1">
    <property type="entry name" value="VIOLAXANTHIN DE-EPOXIDASE, CHLOROPLASTIC"/>
    <property type="match status" value="1"/>
</dbReference>